<dbReference type="Pfam" id="PF02585">
    <property type="entry name" value="PIG-L"/>
    <property type="match status" value="1"/>
</dbReference>
<name>A0A6H9YVE1_9ACTN</name>
<evidence type="ECO:0000313" key="4">
    <source>
        <dbReference type="Proteomes" id="UP000468735"/>
    </source>
</evidence>
<evidence type="ECO:0000256" key="2">
    <source>
        <dbReference type="SAM" id="MobiDB-lite"/>
    </source>
</evidence>
<sequence>MTPRSSGAGRNTWCSSPSRGNLKTTAVIDGERRFQECGNGRKISKNGAMEAVPEDWRRALAIVAHPDDLEYGASAAVAKWTAQGKTVVEVLATRGEAGIDSMDPEDVRAIRTQEQIEAARQVGVDTVEFLDLADGMLEYGLPLRREIARAIRRHRPEVVISLNFRETWPGGVGFNMADHRAMGLAVADAVRDAANRWVFRDLELEPWQGVRFALFGGSPQATHYVDVTGHLDAGIASLQAHKVYFDNLGAEFDPAASLTDMASGQVDGVTHAIQFELIEL</sequence>
<organism evidence="3 4">
    <name type="scientific">Actinomadura rudentiformis</name>
    <dbReference type="NCBI Taxonomy" id="359158"/>
    <lineage>
        <taxon>Bacteria</taxon>
        <taxon>Bacillati</taxon>
        <taxon>Actinomycetota</taxon>
        <taxon>Actinomycetes</taxon>
        <taxon>Streptosporangiales</taxon>
        <taxon>Thermomonosporaceae</taxon>
        <taxon>Actinomadura</taxon>
    </lineage>
</organism>
<keyword evidence="1" id="KW-0862">Zinc</keyword>
<dbReference type="OrthoDB" id="3514174at2"/>
<dbReference type="Gene3D" id="3.40.50.10320">
    <property type="entry name" value="LmbE-like"/>
    <property type="match status" value="1"/>
</dbReference>
<keyword evidence="4" id="KW-1185">Reference proteome</keyword>
<comment type="caution">
    <text evidence="3">The sequence shown here is derived from an EMBL/GenBank/DDBJ whole genome shotgun (WGS) entry which is preliminary data.</text>
</comment>
<dbReference type="GO" id="GO:0016811">
    <property type="term" value="F:hydrolase activity, acting on carbon-nitrogen (but not peptide) bonds, in linear amides"/>
    <property type="evidence" value="ECO:0007669"/>
    <property type="project" value="TreeGrafter"/>
</dbReference>
<accession>A0A6H9YVE1</accession>
<dbReference type="InterPro" id="IPR003737">
    <property type="entry name" value="GlcNAc_PI_deacetylase-related"/>
</dbReference>
<evidence type="ECO:0000313" key="3">
    <source>
        <dbReference type="EMBL" id="KAB2349756.1"/>
    </source>
</evidence>
<reference evidence="3 4" key="1">
    <citation type="submission" date="2019-09" db="EMBL/GenBank/DDBJ databases">
        <title>Actinomadura physcomitrii sp. nov., a novel actinomycete isolated from moss [Physcomitrium sphaericum (Ludw) Fuernr].</title>
        <authorList>
            <person name="Zhuang X."/>
            <person name="Liu C."/>
        </authorList>
    </citation>
    <scope>NUCLEOTIDE SEQUENCE [LARGE SCALE GENOMIC DNA]</scope>
    <source>
        <strain evidence="3 4">HMC1</strain>
    </source>
</reference>
<dbReference type="GO" id="GO:0016137">
    <property type="term" value="P:glycoside metabolic process"/>
    <property type="evidence" value="ECO:0007669"/>
    <property type="project" value="UniProtKB-ARBA"/>
</dbReference>
<dbReference type="InterPro" id="IPR024078">
    <property type="entry name" value="LmbE-like_dom_sf"/>
</dbReference>
<dbReference type="Proteomes" id="UP000468735">
    <property type="component" value="Unassembled WGS sequence"/>
</dbReference>
<dbReference type="PANTHER" id="PTHR12993">
    <property type="entry name" value="N-ACETYLGLUCOSAMINYL-PHOSPHATIDYLINOSITOL DE-N-ACETYLASE-RELATED"/>
    <property type="match status" value="1"/>
</dbReference>
<feature type="region of interest" description="Disordered" evidence="2">
    <location>
        <begin position="1"/>
        <end position="20"/>
    </location>
</feature>
<evidence type="ECO:0000256" key="1">
    <source>
        <dbReference type="ARBA" id="ARBA00022833"/>
    </source>
</evidence>
<dbReference type="EMBL" id="WBMT01000005">
    <property type="protein sequence ID" value="KAB2349756.1"/>
    <property type="molecule type" value="Genomic_DNA"/>
</dbReference>
<protein>
    <submittedName>
        <fullName evidence="3">PIG-L family deacetylase</fullName>
    </submittedName>
</protein>
<proteinExistence type="predicted"/>
<gene>
    <name evidence="3" type="ORF">F8566_11490</name>
</gene>
<dbReference type="PANTHER" id="PTHR12993:SF28">
    <property type="entry name" value="LMBE FAMILY PROTEIN"/>
    <property type="match status" value="1"/>
</dbReference>
<dbReference type="AlphaFoldDB" id="A0A6H9YVE1"/>
<dbReference type="SUPFAM" id="SSF102588">
    <property type="entry name" value="LmbE-like"/>
    <property type="match status" value="1"/>
</dbReference>